<dbReference type="Proteomes" id="UP000237839">
    <property type="component" value="Unassembled WGS sequence"/>
</dbReference>
<organism evidence="1 2">
    <name type="scientific">Solimicrobium silvestre</name>
    <dbReference type="NCBI Taxonomy" id="2099400"/>
    <lineage>
        <taxon>Bacteria</taxon>
        <taxon>Pseudomonadati</taxon>
        <taxon>Pseudomonadota</taxon>
        <taxon>Betaproteobacteria</taxon>
        <taxon>Burkholderiales</taxon>
        <taxon>Oxalobacteraceae</taxon>
        <taxon>Solimicrobium</taxon>
    </lineage>
</organism>
<keyword evidence="2" id="KW-1185">Reference proteome</keyword>
<evidence type="ECO:0000313" key="2">
    <source>
        <dbReference type="Proteomes" id="UP000237839"/>
    </source>
</evidence>
<dbReference type="RefSeq" id="WP_105533036.1">
    <property type="nucleotide sequence ID" value="NZ_PUGF01000017.1"/>
</dbReference>
<comment type="caution">
    <text evidence="1">The sequence shown here is derived from an EMBL/GenBank/DDBJ whole genome shotgun (WGS) entry which is preliminary data.</text>
</comment>
<accession>A0A2S9GW47</accession>
<reference evidence="1 2" key="1">
    <citation type="submission" date="2018-02" db="EMBL/GenBank/DDBJ databases">
        <title>Solimicrobium silvestre gen. nov., sp. nov., isolated from alpine forest soil.</title>
        <authorList>
            <person name="Margesin R."/>
            <person name="Albuquerque L."/>
            <person name="Zhang D.-C."/>
            <person name="Froufe H.J.C."/>
            <person name="Severino R."/>
            <person name="Roxo I."/>
            <person name="Egas C."/>
            <person name="Da Costa M.S."/>
        </authorList>
    </citation>
    <scope>NUCLEOTIDE SEQUENCE [LARGE SCALE GENOMIC DNA]</scope>
    <source>
        <strain evidence="1 2">S20-91</strain>
    </source>
</reference>
<proteinExistence type="predicted"/>
<gene>
    <name evidence="1" type="ORF">S2091_3284</name>
</gene>
<dbReference type="OrthoDB" id="8722685at2"/>
<sequence length="66" mass="7358">MKNKPLHSSEKLVHLDAILDEALTESFPASDPIAVSFPRAVDLASNEPIEIAKEVQKRKKSSKHKH</sequence>
<evidence type="ECO:0000313" key="1">
    <source>
        <dbReference type="EMBL" id="PRC91942.1"/>
    </source>
</evidence>
<name>A0A2S9GW47_9BURK</name>
<protein>
    <submittedName>
        <fullName evidence="1">Uncharacterized protein</fullName>
    </submittedName>
</protein>
<dbReference type="AlphaFoldDB" id="A0A2S9GW47"/>
<dbReference type="EMBL" id="PUGF01000017">
    <property type="protein sequence ID" value="PRC91942.1"/>
    <property type="molecule type" value="Genomic_DNA"/>
</dbReference>